<proteinExistence type="predicted"/>
<accession>A0A8A1MCQ4</accession>
<name>A0A8A1MCQ4_AJECA</name>
<organism evidence="2 3">
    <name type="scientific">Ajellomyces capsulatus</name>
    <name type="common">Darling's disease fungus</name>
    <name type="synonym">Histoplasma capsulatum</name>
    <dbReference type="NCBI Taxonomy" id="5037"/>
    <lineage>
        <taxon>Eukaryota</taxon>
        <taxon>Fungi</taxon>
        <taxon>Dikarya</taxon>
        <taxon>Ascomycota</taxon>
        <taxon>Pezizomycotina</taxon>
        <taxon>Eurotiomycetes</taxon>
        <taxon>Eurotiomycetidae</taxon>
        <taxon>Onygenales</taxon>
        <taxon>Ajellomycetaceae</taxon>
        <taxon>Histoplasma</taxon>
    </lineage>
</organism>
<evidence type="ECO:0000313" key="2">
    <source>
        <dbReference type="EMBL" id="QSS61937.1"/>
    </source>
</evidence>
<evidence type="ECO:0000313" key="3">
    <source>
        <dbReference type="Proteomes" id="UP000663671"/>
    </source>
</evidence>
<reference evidence="2" key="1">
    <citation type="submission" date="2021-01" db="EMBL/GenBank/DDBJ databases">
        <title>Chromosome-level genome assembly of a human fungal pathogen reveals clustering of transcriptionally co-regulated genes.</title>
        <authorList>
            <person name="Voorhies M."/>
            <person name="Cohen S."/>
            <person name="Shea T.P."/>
            <person name="Petrus S."/>
            <person name="Munoz J.F."/>
            <person name="Poplawski S."/>
            <person name="Goldman W.E."/>
            <person name="Michael T."/>
            <person name="Cuomo C.A."/>
            <person name="Sil A."/>
            <person name="Beyhan S."/>
        </authorList>
    </citation>
    <scope>NUCLEOTIDE SEQUENCE</scope>
    <source>
        <strain evidence="2">WU24</strain>
    </source>
</reference>
<evidence type="ECO:0000256" key="1">
    <source>
        <dbReference type="SAM" id="MobiDB-lite"/>
    </source>
</evidence>
<dbReference type="AlphaFoldDB" id="A0A8A1MCQ4"/>
<protein>
    <submittedName>
        <fullName evidence="2">Uncharacterized protein</fullName>
    </submittedName>
</protein>
<dbReference type="Proteomes" id="UP000663671">
    <property type="component" value="Chromosome 5"/>
</dbReference>
<dbReference type="EMBL" id="CP069111">
    <property type="protein sequence ID" value="QSS61937.1"/>
    <property type="molecule type" value="Genomic_DNA"/>
</dbReference>
<feature type="region of interest" description="Disordered" evidence="1">
    <location>
        <begin position="1"/>
        <end position="20"/>
    </location>
</feature>
<gene>
    <name evidence="2" type="ORF">I7I51_04114</name>
</gene>
<sequence>MKVHVNVSSSSSKDHGTSTRRLRFSRRHHDRMWFFIPSWDRTILQAFKRLHKKSSAYCGNIRGKSFVVEATGGGRGNKDHFRAKGRERQRIGCLHTSALGGKVNPEEGVGAYPGQRLPRRHGQSQATPSPVPRLAWYPQTACQEPEKQSHAVNKHRRHTQALTTSRISTLTQTRCCIH</sequence>
<dbReference type="VEuPathDB" id="FungiDB:I7I51_04114"/>